<accession>A0A1L8G7U7</accession>
<dbReference type="CTD" id="108716664"/>
<feature type="domain" description="MRH" evidence="11">
    <location>
        <begin position="2052"/>
        <end position="2194"/>
    </location>
</feature>
<dbReference type="FunFam" id="2.70.130.10:FF:000015">
    <property type="entry name" value="Insulin-like growth factor 2 receptor"/>
    <property type="match status" value="1"/>
</dbReference>
<dbReference type="FunFam" id="2.70.130.10:FF:000005">
    <property type="entry name" value="Insulin-like growth factor 2 receptor"/>
    <property type="match status" value="1"/>
</dbReference>
<dbReference type="FunFam" id="2.70.130.10:FF:000009">
    <property type="entry name" value="Insulin-like growth factor 2 receptor"/>
    <property type="match status" value="1"/>
</dbReference>
<dbReference type="KEGG" id="xla:108716664"/>
<feature type="domain" description="MRH" evidence="11">
    <location>
        <begin position="613"/>
        <end position="750"/>
    </location>
</feature>
<keyword evidence="13" id="KW-0675">Receptor</keyword>
<evidence type="ECO:0000256" key="4">
    <source>
        <dbReference type="ARBA" id="ARBA00022729"/>
    </source>
</evidence>
<feature type="domain" description="MRH" evidence="11">
    <location>
        <begin position="311"/>
        <end position="452"/>
    </location>
</feature>
<evidence type="ECO:0000256" key="9">
    <source>
        <dbReference type="SAM" id="Phobius"/>
    </source>
</evidence>
<dbReference type="OMA" id="FITYQSS"/>
<dbReference type="GO" id="GO:0005802">
    <property type="term" value="C:trans-Golgi network"/>
    <property type="evidence" value="ECO:0000318"/>
    <property type="project" value="GO_Central"/>
</dbReference>
<evidence type="ECO:0000256" key="10">
    <source>
        <dbReference type="SAM" id="SignalP"/>
    </source>
</evidence>
<feature type="domain" description="MRH" evidence="11">
    <location>
        <begin position="1338"/>
        <end position="1478"/>
    </location>
</feature>
<feature type="domain" description="MRH" evidence="11">
    <location>
        <begin position="1621"/>
        <end position="1765"/>
    </location>
</feature>
<dbReference type="SUPFAM" id="SSF50911">
    <property type="entry name" value="Mannose 6-phosphate receptor domain"/>
    <property type="match status" value="15"/>
</dbReference>
<evidence type="ECO:0000313" key="14">
    <source>
        <dbReference type="Xenbase" id="XB-GENE-6488218"/>
    </source>
</evidence>
<evidence type="ECO:0000256" key="1">
    <source>
        <dbReference type="ARBA" id="ARBA00004308"/>
    </source>
</evidence>
<protein>
    <submittedName>
        <fullName evidence="13">Cation-independent mannose-6-phosphate receptor</fullName>
    </submittedName>
</protein>
<evidence type="ECO:0000256" key="2">
    <source>
        <dbReference type="ARBA" id="ARBA00022448"/>
    </source>
</evidence>
<dbReference type="GO" id="GO:0005537">
    <property type="term" value="F:D-mannose binding"/>
    <property type="evidence" value="ECO:0007669"/>
    <property type="project" value="InterPro"/>
</dbReference>
<dbReference type="RefSeq" id="XP_018118461.1">
    <property type="nucleotide sequence ID" value="XM_018262972.2"/>
</dbReference>
<keyword evidence="6 9" id="KW-0472">Membrane</keyword>
<sequence length="2399" mass="263641">MRPHGQGIAALVALLLQVIAKSTGQSGNRAPAELCGHNWDALDTDKNVLYKINVCANLPATECGGKETAICALDLTKNTSQQVGLSGDSSAQISKNLLLFNATQQCSGSEHHVQSSINLICGKTLGTPEFVTSTDCVHYFEWRTFTACKKDIFKPIKEVPCYVFDNDLKKHDLNPLIKLSGGYLVDDSDPDTDLFINVCRNIGTSDKETSACPSGSAACLLKGGKAYNVGQPKTALSSPANERLVISYETDDKAEIPDFCNGHTPAVSITFICPSARTEGSSPKLTANTNCRYEIEWVTEYACHRDYLESNSCNLTSKQHDISVDLSPLMQKEGTPYQAADPSGGYNYYLNVCGAVKGSPCSGDFSSCQSKSNNQNKGAGSYQNQTLRYSDGDLTLTYPGGDKCSSGFERMTVINFECNETAVNNGQGVPEYNAEADCTYFFTWETKYACIKEKEDLLCRVTDNRKRYDLSTLTRISESDTSVAGNWEAVDADPTAVNKNRFFINVCHKVLQQGEAAGCEEDAAICALYSNKTKNFGKFMSPPKKVGDNIQLTYSEGAPCGDGERIRTIITFVCKPGDMESPPVLKSSNKDGCVYEFEWHTAGACVLSKAEGDNCKVFDAQAGYSYDLSPLTKKSGSYHVSLDDYNYDINVCGNITESKCGDNAGVCQVAKSNSDHWNLGIRNSKLSYYDGILQLHYTNGTPYQDPGKTPRSSLITFLCDRQADIGQPEYQKEDDHTYNFKWYTKYACPAVPVECAVVDKRTSEQYDLSRLTKPEEEHVVNWYAMDRSTETRRKYYINVCRSLVPVPGCDRFASVCQTEPNSQFGYEVATISNLGVASTPPAIIDSGKLILEYTNGSECTDSSGAKTTYTTRIHLSCAKGVLYSSPRFLSNEDCILTFVWGTEAACPITTEKGNETCTVKDPNSGFIFNLKSLSNDTGYSASGNGKTFKVNICGPVKDCGSVNNKEAAGCEYDGGVVHSPVLLDTSLQLSTEGYITLTYRGKAESEPQDAFIIHFACDDDYYPGELSFLREEINSATKLHDVHFEFKTALACAPAPVDCQVTDPTGNEYDLSGLSRDREPWVAVDSATKANNRTFYLNVCKPLPFIKGCPGGAIGSCMSTADNKYRNIGFVQISPLASADGSLTVVYMNGDICHDKERFSTRIIFQCDHNIGSPVFQQQDGCEFVFLWRTPEACPVVRAQGDNCQVRDPKYGYMYNLMPLGEKDTVIKADDYEYTFRVCGKISPSVCPSAQNVSSCQVKGTSVKVAGLVNQKLIFENGLIMINYTDGERCHNIYNRSTVILFICERSERLPYFLRETAECSYVFEWPTPLACQPSKLIDCSYKDTAGNSYDLSPLSMFSENWEAVVPGSTQKYRLNVCKSLVHETGPASCEKDAAACFLDGTKAINVGELTSSPKWENGTSILEYKNGDLCSDGIRKRMTTIRFKCDKNKVHSRPQLISALQECDYQFFWNTASACPLNISVQDHCAVTNPATGHLFNLSLLTNAEGYSFQVGKRSVKLNICSELKNTCAPGAGVCISEGGKTFSAGKSQTRLTYMDQVVSLVYEDGDLCSISNRKHRSVFSFVCGTNSETSSHPTLVSFDEKTCTWYFAWHTSIICEEEPKCFVNNGTSLIDLTPLIKHAGYYEAVDGTALGNMADFYINICEPLNPVVDVKCPPGAAVCLDPTNGDPLDIGRAHGPPVINPVIQKVMLLMDSPTPCATDKQQNYSSVIIFHCTTGTDLGTPKLVEVSDCKYIFEWGTPVVCPDEEEIADCTLTDKQLQYTFNLSSLSTGSFKTPDAKPYYIGVCAAASVPGGKCNGAVCSGSGSSAISFGSAMKMKMNYLHEDETLVVQYADGDVCPDKSKRESTILFKCDEQAGIGSPVLFSETRGCSATFEWKTKLVCLPRKLDCKFVQHHKTYDLRMLSSMTGSWSFVHGGSSYYLNLCQSVHQGPPGCSDSTSVCIKSSNGNVHNLGQVHTQTVTVKENSVFVKYSNGDTCANNRKFSTTIELKCFTTVGVPTLDRYDTSLCEYHFIWNTRAACGNIPKPVEMKNGILSLDDGVNVNLTDIYFKSYNASGDIRSNGQDQYVYEIQLSGKADSQYQKCKDASVCQIKLKGDFTRAVGSVKNVKYYINDDDLDAVFTSDSQCGKDKSKNTTATILFYCSQIVGEGRPEFFHETTDCQYLFTWYTSAVCPLVPSGNPGSDDGGNEQNYQGLSGRSQAVGAILSILLVVLVICLGVLLLYKKERRESVMFKITNCCRRSSAVSYKYTKINTEEEADDNENEWLMEEVSTGNNAKPRQENGHIKSVKPGTFTSLHVDDLDSEDEVLTVPEVRIQAARSKERNASQAQRGYSSAIDEKLMGVQNGARENPMKAKSGHHKKEKPNILSFHDDSDEDMLNV</sequence>
<dbReference type="OrthoDB" id="4504960at2759"/>
<dbReference type="GO" id="GO:0000139">
    <property type="term" value="C:Golgi membrane"/>
    <property type="evidence" value="ECO:0007669"/>
    <property type="project" value="UniProtKB-SubCell"/>
</dbReference>
<dbReference type="GO" id="GO:0010008">
    <property type="term" value="C:endosome membrane"/>
    <property type="evidence" value="ECO:0007669"/>
    <property type="project" value="UniProtKB-SubCell"/>
</dbReference>
<dbReference type="SMART" id="SM01404">
    <property type="entry name" value="CIMR"/>
    <property type="match status" value="14"/>
</dbReference>
<keyword evidence="5 9" id="KW-1133">Transmembrane helix</keyword>
<dbReference type="FunFam" id="2.70.130.10:FF:000004">
    <property type="entry name" value="Insulin-like growth factor 2 receptor"/>
    <property type="match status" value="1"/>
</dbReference>
<dbReference type="Gene3D" id="2.70.130.10">
    <property type="entry name" value="Mannose-6-phosphate receptor binding domain"/>
    <property type="match status" value="15"/>
</dbReference>
<feature type="domain" description="MRH" evidence="11">
    <location>
        <begin position="915"/>
        <end position="1054"/>
    </location>
</feature>
<comment type="subcellular location">
    <subcellularLocation>
        <location evidence="1">Endomembrane system</location>
    </subcellularLocation>
</comment>
<evidence type="ECO:0000256" key="7">
    <source>
        <dbReference type="ARBA" id="ARBA00023157"/>
    </source>
</evidence>
<dbReference type="FunFam" id="2.70.130.10:FF:000016">
    <property type="entry name" value="Insulin-like growth factor 2 receptor"/>
    <property type="match status" value="1"/>
</dbReference>
<evidence type="ECO:0000256" key="3">
    <source>
        <dbReference type="ARBA" id="ARBA00022692"/>
    </source>
</evidence>
<dbReference type="AGR" id="Xenbase:XB-GENE-6488218"/>
<evidence type="ECO:0000313" key="13">
    <source>
        <dbReference type="RefSeq" id="XP_018118461.1"/>
    </source>
</evidence>
<proteinExistence type="predicted"/>
<feature type="chain" id="PRO_5043825739" evidence="10">
    <location>
        <begin position="25"/>
        <end position="2399"/>
    </location>
</feature>
<keyword evidence="2" id="KW-0813">Transport</keyword>
<keyword evidence="12" id="KW-1185">Reference proteome</keyword>
<dbReference type="PROSITE" id="PS51914">
    <property type="entry name" value="MRH"/>
    <property type="match status" value="15"/>
</dbReference>
<evidence type="ECO:0000256" key="5">
    <source>
        <dbReference type="ARBA" id="ARBA00022989"/>
    </source>
</evidence>
<dbReference type="PANTHER" id="PTHR15071:SF17">
    <property type="entry name" value="CATION-INDEPENDENT MANNOSE-6-PHOSPHATE RECEPTOR"/>
    <property type="match status" value="1"/>
</dbReference>
<feature type="domain" description="MRH" evidence="11">
    <location>
        <begin position="753"/>
        <end position="908"/>
    </location>
</feature>
<dbReference type="GeneID" id="108716664"/>
<dbReference type="InterPro" id="IPR009011">
    <property type="entry name" value="Man6P_isomerase_rcpt-bd_dom_sf"/>
</dbReference>
<feature type="domain" description="MRH" evidence="11">
    <location>
        <begin position="1057"/>
        <end position="1196"/>
    </location>
</feature>
<feature type="domain" description="MRH" evidence="11">
    <location>
        <begin position="1770"/>
        <end position="1904"/>
    </location>
</feature>
<reference evidence="13" key="1">
    <citation type="submission" date="2025-08" db="UniProtKB">
        <authorList>
            <consortium name="RefSeq"/>
        </authorList>
    </citation>
    <scope>IDENTIFICATION</scope>
    <source>
        <strain evidence="13">J_2021</strain>
        <tissue evidence="13">Erythrocytes</tissue>
    </source>
</reference>
<feature type="domain" description="MRH" evidence="11">
    <location>
        <begin position="159"/>
        <end position="305"/>
    </location>
</feature>
<dbReference type="FunFam" id="2.70.130.10:FF:000017">
    <property type="entry name" value="Insulin-like growth factor 2 receptor"/>
    <property type="match status" value="1"/>
</dbReference>
<dbReference type="GO" id="GO:0038023">
    <property type="term" value="F:signaling receptor activity"/>
    <property type="evidence" value="ECO:0007669"/>
    <property type="project" value="InterPro"/>
</dbReference>
<dbReference type="FunFam" id="2.70.130.10:FF:000011">
    <property type="entry name" value="Insulin-like growth factor 2 receptor"/>
    <property type="match status" value="1"/>
</dbReference>
<keyword evidence="4 10" id="KW-0732">Signal</keyword>
<keyword evidence="3 9" id="KW-0812">Transmembrane</keyword>
<feature type="region of interest" description="Disordered" evidence="8">
    <location>
        <begin position="2337"/>
        <end position="2399"/>
    </location>
</feature>
<evidence type="ECO:0000313" key="12">
    <source>
        <dbReference type="Proteomes" id="UP000186698"/>
    </source>
</evidence>
<name>A0A1L8G7U7_XENLA</name>
<dbReference type="InterPro" id="IPR000479">
    <property type="entry name" value="CIMR_rpt"/>
</dbReference>
<evidence type="ECO:0000256" key="6">
    <source>
        <dbReference type="ARBA" id="ARBA00023136"/>
    </source>
</evidence>
<dbReference type="FunFam" id="2.70.130.10:FF:000020">
    <property type="entry name" value="Insulin-like growth factor 2 receptor"/>
    <property type="match status" value="1"/>
</dbReference>
<organism evidence="12 13">
    <name type="scientific">Xenopus laevis</name>
    <name type="common">African clawed frog</name>
    <dbReference type="NCBI Taxonomy" id="8355"/>
    <lineage>
        <taxon>Eukaryota</taxon>
        <taxon>Metazoa</taxon>
        <taxon>Chordata</taxon>
        <taxon>Craniata</taxon>
        <taxon>Vertebrata</taxon>
        <taxon>Euteleostomi</taxon>
        <taxon>Amphibia</taxon>
        <taxon>Batrachia</taxon>
        <taxon>Anura</taxon>
        <taxon>Pipoidea</taxon>
        <taxon>Pipidae</taxon>
        <taxon>Xenopodinae</taxon>
        <taxon>Xenopus</taxon>
        <taxon>Xenopus</taxon>
    </lineage>
</organism>
<dbReference type="InterPro" id="IPR044865">
    <property type="entry name" value="MRH_dom"/>
</dbReference>
<dbReference type="Bgee" id="108716664">
    <property type="expression patterns" value="Expressed in spleen and 19 other cell types or tissues"/>
</dbReference>
<dbReference type="GO" id="GO:0005770">
    <property type="term" value="C:late endosome"/>
    <property type="evidence" value="ECO:0000318"/>
    <property type="project" value="GO_Central"/>
</dbReference>
<feature type="domain" description="MRH" evidence="11">
    <location>
        <begin position="33"/>
        <end position="150"/>
    </location>
</feature>
<dbReference type="FunFam" id="2.70.130.10:FF:000006">
    <property type="entry name" value="Insulin-like growth factor 2 receptor"/>
    <property type="match status" value="1"/>
</dbReference>
<dbReference type="Xenbase" id="XB-GENE-6488218">
    <property type="gene designation" value="igf2r.L"/>
</dbReference>
<dbReference type="GO" id="GO:0005520">
    <property type="term" value="F:insulin-like growth factor binding"/>
    <property type="evidence" value="ECO:0000318"/>
    <property type="project" value="GO_Central"/>
</dbReference>
<dbReference type="Pfam" id="PF00878">
    <property type="entry name" value="CIMR"/>
    <property type="match status" value="14"/>
</dbReference>
<feature type="domain" description="MRH" evidence="11">
    <location>
        <begin position="1484"/>
        <end position="1619"/>
    </location>
</feature>
<keyword evidence="7" id="KW-1015">Disulfide bond</keyword>
<evidence type="ECO:0000259" key="11">
    <source>
        <dbReference type="PROSITE" id="PS51914"/>
    </source>
</evidence>
<gene>
    <name evidence="13 14" type="primary">igf2r.L</name>
</gene>
<feature type="domain" description="MRH" evidence="11">
    <location>
        <begin position="1202"/>
        <end position="1334"/>
    </location>
</feature>
<dbReference type="FunFam" id="2.70.130.10:FF:000013">
    <property type="entry name" value="Insulin-like growth factor 2 receptor"/>
    <property type="match status" value="1"/>
</dbReference>
<dbReference type="PANTHER" id="PTHR15071">
    <property type="entry name" value="MANNOSE-6-PHOSPHATE RECEPTOR FAMILY MEMBER"/>
    <property type="match status" value="1"/>
</dbReference>
<dbReference type="PaxDb" id="8355-A0A1L8G7U7"/>
<dbReference type="GO" id="GO:0007041">
    <property type="term" value="P:lysosomal transport"/>
    <property type="evidence" value="ECO:0000318"/>
    <property type="project" value="GO_Central"/>
</dbReference>
<dbReference type="FunFam" id="2.70.130.10:FF:000010">
    <property type="entry name" value="Insulin-like growth factor 2 receptor"/>
    <property type="match status" value="1"/>
</dbReference>
<feature type="domain" description="MRH" evidence="11">
    <location>
        <begin position="457"/>
        <end position="607"/>
    </location>
</feature>
<feature type="signal peptide" evidence="10">
    <location>
        <begin position="1"/>
        <end position="24"/>
    </location>
</feature>
<dbReference type="Proteomes" id="UP000186698">
    <property type="component" value="Chromosome 5L"/>
</dbReference>
<dbReference type="STRING" id="8355.A0A1L8G7U7"/>
<evidence type="ECO:0000256" key="8">
    <source>
        <dbReference type="SAM" id="MobiDB-lite"/>
    </source>
</evidence>
<feature type="transmembrane region" description="Helical" evidence="9">
    <location>
        <begin position="2220"/>
        <end position="2242"/>
    </location>
</feature>
<dbReference type="GO" id="GO:0005886">
    <property type="term" value="C:plasma membrane"/>
    <property type="evidence" value="ECO:0000318"/>
    <property type="project" value="GO_Central"/>
</dbReference>
<feature type="domain" description="MRH" evidence="11">
    <location>
        <begin position="1907"/>
        <end position="2042"/>
    </location>
</feature>